<evidence type="ECO:0000256" key="2">
    <source>
        <dbReference type="ARBA" id="ARBA00022801"/>
    </source>
</evidence>
<organism evidence="3 4">
    <name type="scientific">Alicyclobacillus mali</name>
    <name type="common">ex Roth et al. 2021</name>
    <dbReference type="NCBI Taxonomy" id="1123961"/>
    <lineage>
        <taxon>Bacteria</taxon>
        <taxon>Bacillati</taxon>
        <taxon>Bacillota</taxon>
        <taxon>Bacilli</taxon>
        <taxon>Bacillales</taxon>
        <taxon>Alicyclobacillaceae</taxon>
        <taxon>Alicyclobacillus</taxon>
    </lineage>
</organism>
<evidence type="ECO:0000256" key="1">
    <source>
        <dbReference type="ARBA" id="ARBA00005953"/>
    </source>
</evidence>
<comment type="similarity">
    <text evidence="1">Belongs to the 4-hydroxybenzoyl-CoA thioesterase family.</text>
</comment>
<evidence type="ECO:0000313" key="3">
    <source>
        <dbReference type="EMBL" id="MBF8378928.1"/>
    </source>
</evidence>
<gene>
    <name evidence="3" type="ORF">IW967_13815</name>
</gene>
<evidence type="ECO:0000313" key="4">
    <source>
        <dbReference type="Proteomes" id="UP000642910"/>
    </source>
</evidence>
<name>A0ABS0F6J8_9BACL</name>
<dbReference type="InterPro" id="IPR050563">
    <property type="entry name" value="4-hydroxybenzoyl-CoA_TE"/>
</dbReference>
<dbReference type="NCBIfam" id="TIGR00051">
    <property type="entry name" value="YbgC/FadM family acyl-CoA thioesterase"/>
    <property type="match status" value="1"/>
</dbReference>
<dbReference type="EMBL" id="JADPKZ010000048">
    <property type="protein sequence ID" value="MBF8378928.1"/>
    <property type="molecule type" value="Genomic_DNA"/>
</dbReference>
<dbReference type="InterPro" id="IPR006684">
    <property type="entry name" value="YbgC/YbaW"/>
</dbReference>
<dbReference type="PIRSF" id="PIRSF003230">
    <property type="entry name" value="YbgC"/>
    <property type="match status" value="1"/>
</dbReference>
<keyword evidence="4" id="KW-1185">Reference proteome</keyword>
<dbReference type="InterPro" id="IPR029069">
    <property type="entry name" value="HotDog_dom_sf"/>
</dbReference>
<dbReference type="PANTHER" id="PTHR31793">
    <property type="entry name" value="4-HYDROXYBENZOYL-COA THIOESTERASE FAMILY MEMBER"/>
    <property type="match status" value="1"/>
</dbReference>
<accession>A0ABS0F6J8</accession>
<sequence length="147" mass="16653">MPERVVTTLEVRWGECDPAGIVYHPSYIDWFSIARMHFLKENGIRYMADFHDRGVTVVVTDVACHYQKALRAEDTAHVTARLVEISRARLTFRYQVTDGCGDLCAQGETRHAFVDRDTLRPVNLAKFAPELWGRLADLPVTSVDSTA</sequence>
<keyword evidence="2" id="KW-0378">Hydrolase</keyword>
<dbReference type="SUPFAM" id="SSF54637">
    <property type="entry name" value="Thioesterase/thiol ester dehydrase-isomerase"/>
    <property type="match status" value="1"/>
</dbReference>
<reference evidence="3 4" key="1">
    <citation type="submission" date="2020-11" db="EMBL/GenBank/DDBJ databases">
        <title>Genomic insight of Alicyclobacillus mali FL 18 reveals a new arsenic-resistant strain, with potential in environmental biotechnology.</title>
        <authorList>
            <person name="Fiorentino G."/>
            <person name="Gallo G."/>
            <person name="Aulitto M."/>
        </authorList>
    </citation>
    <scope>NUCLEOTIDE SEQUENCE [LARGE SCALE GENOMIC DNA]</scope>
    <source>
        <strain evidence="3 4">FL 18</strain>
    </source>
</reference>
<dbReference type="Pfam" id="PF13279">
    <property type="entry name" value="4HBT_2"/>
    <property type="match status" value="1"/>
</dbReference>
<protein>
    <submittedName>
        <fullName evidence="3">Acyl-CoA thioesterase</fullName>
    </submittedName>
</protein>
<dbReference type="Proteomes" id="UP000642910">
    <property type="component" value="Unassembled WGS sequence"/>
</dbReference>
<dbReference type="CDD" id="cd00586">
    <property type="entry name" value="4HBT"/>
    <property type="match status" value="1"/>
</dbReference>
<dbReference type="RefSeq" id="WP_195868206.1">
    <property type="nucleotide sequence ID" value="NZ_JADPKZ010000048.1"/>
</dbReference>
<proteinExistence type="inferred from homology"/>
<dbReference type="Gene3D" id="3.10.129.10">
    <property type="entry name" value="Hotdog Thioesterase"/>
    <property type="match status" value="1"/>
</dbReference>
<comment type="caution">
    <text evidence="3">The sequence shown here is derived from an EMBL/GenBank/DDBJ whole genome shotgun (WGS) entry which is preliminary data.</text>
</comment>
<dbReference type="PANTHER" id="PTHR31793:SF27">
    <property type="entry name" value="NOVEL THIOESTERASE SUPERFAMILY DOMAIN AND SAPOSIN A-TYPE DOMAIN CONTAINING PROTEIN (0610012H03RIK)"/>
    <property type="match status" value="1"/>
</dbReference>